<gene>
    <name evidence="2" type="ORF">CDO52_22895</name>
</gene>
<name>A0A223SAZ0_9ACTN</name>
<dbReference type="OrthoDB" id="9800940at2"/>
<reference evidence="2 3" key="1">
    <citation type="submission" date="2017-08" db="EMBL/GenBank/DDBJ databases">
        <title>The complete genome sequence of Nocardiopsis gilva YIM 90087.</title>
        <authorList>
            <person name="Yin M."/>
            <person name="Tang S."/>
        </authorList>
    </citation>
    <scope>NUCLEOTIDE SEQUENCE [LARGE SCALE GENOMIC DNA]</scope>
    <source>
        <strain evidence="2 3">YIM 90087</strain>
    </source>
</reference>
<dbReference type="PANTHER" id="PTHR46018">
    <property type="entry name" value="ZINC PHOSPHODIESTERASE ELAC PROTEIN 1"/>
    <property type="match status" value="1"/>
</dbReference>
<organism evidence="2 3">
    <name type="scientific">Nocardiopsis gilva YIM 90087</name>
    <dbReference type="NCBI Taxonomy" id="1235441"/>
    <lineage>
        <taxon>Bacteria</taxon>
        <taxon>Bacillati</taxon>
        <taxon>Actinomycetota</taxon>
        <taxon>Actinomycetes</taxon>
        <taxon>Streptosporangiales</taxon>
        <taxon>Nocardiopsidaceae</taxon>
        <taxon>Nocardiopsis</taxon>
    </lineage>
</organism>
<dbReference type="Proteomes" id="UP000215005">
    <property type="component" value="Chromosome"/>
</dbReference>
<protein>
    <submittedName>
        <fullName evidence="2">MBL fold metallo-hydrolase</fullName>
    </submittedName>
</protein>
<evidence type="ECO:0000313" key="2">
    <source>
        <dbReference type="EMBL" id="ASU85255.1"/>
    </source>
</evidence>
<evidence type="ECO:0000313" key="3">
    <source>
        <dbReference type="Proteomes" id="UP000215005"/>
    </source>
</evidence>
<dbReference type="SMART" id="SM00849">
    <property type="entry name" value="Lactamase_B"/>
    <property type="match status" value="1"/>
</dbReference>
<feature type="domain" description="Metallo-beta-lactamase" evidence="1">
    <location>
        <begin position="18"/>
        <end position="215"/>
    </location>
</feature>
<dbReference type="KEGG" id="ngv:CDO52_22895"/>
<dbReference type="CDD" id="cd07716">
    <property type="entry name" value="RNaseZ_short-form-like_MBL-fold"/>
    <property type="match status" value="1"/>
</dbReference>
<dbReference type="Pfam" id="PF12706">
    <property type="entry name" value="Lactamase_B_2"/>
    <property type="match status" value="1"/>
</dbReference>
<keyword evidence="3" id="KW-1185">Reference proteome</keyword>
<dbReference type="Gene3D" id="3.60.15.10">
    <property type="entry name" value="Ribonuclease Z/Hydroxyacylglutathione hydrolase-like"/>
    <property type="match status" value="1"/>
</dbReference>
<keyword evidence="2" id="KW-0378">Hydrolase</keyword>
<dbReference type="InterPro" id="IPR001279">
    <property type="entry name" value="Metallo-B-lactamas"/>
</dbReference>
<dbReference type="GO" id="GO:0042781">
    <property type="term" value="F:3'-tRNA processing endoribonuclease activity"/>
    <property type="evidence" value="ECO:0007669"/>
    <property type="project" value="TreeGrafter"/>
</dbReference>
<dbReference type="RefSeq" id="WP_083920066.1">
    <property type="nucleotide sequence ID" value="NZ_ANBG01000359.1"/>
</dbReference>
<dbReference type="EMBL" id="CP022753">
    <property type="protein sequence ID" value="ASU85255.1"/>
    <property type="molecule type" value="Genomic_DNA"/>
</dbReference>
<accession>A0A223SAZ0</accession>
<proteinExistence type="predicted"/>
<dbReference type="AlphaFoldDB" id="A0A223SAZ0"/>
<dbReference type="PANTHER" id="PTHR46018:SF4">
    <property type="entry name" value="METALLO-HYDROLASE YHFI-RELATED"/>
    <property type="match status" value="1"/>
</dbReference>
<dbReference type="SUPFAM" id="SSF56281">
    <property type="entry name" value="Metallo-hydrolase/oxidoreductase"/>
    <property type="match status" value="1"/>
</dbReference>
<sequence>MRLTIIGSAGSFPGPASPASCYLLEAGDFRMLLDLGNGALGALQRYVDIYDIDAVYLSHLHADHCFDLCSYWVARTFPPGGRKPRIPVYGPTGVADRMAEAYGLEPDPGMTETFEFRELTPGQMRIGPFDVRVDVVNHPVEAYGIRLEHDGTALTYSGDTGACDEIIDLARDTDLFLCEASFHDHREHPKDMHLTGSEAGEHAQSAAARRLVLTHLVPWNDDDRTYEEARSTFSGPIDLARPGAVYEIGAERSTGVRGTGGDAATAAVHRLTERLS</sequence>
<evidence type="ECO:0000259" key="1">
    <source>
        <dbReference type="SMART" id="SM00849"/>
    </source>
</evidence>
<dbReference type="InterPro" id="IPR036866">
    <property type="entry name" value="RibonucZ/Hydroxyglut_hydro"/>
</dbReference>